<evidence type="ECO:0000313" key="2">
    <source>
        <dbReference type="EMBL" id="MBS0029256.1"/>
    </source>
</evidence>
<comment type="caution">
    <text evidence="2">The sequence shown here is derived from an EMBL/GenBank/DDBJ whole genome shotgun (WGS) entry which is preliminary data.</text>
</comment>
<dbReference type="RefSeq" id="WP_211974347.1">
    <property type="nucleotide sequence ID" value="NZ_JAGTXB010000008.1"/>
</dbReference>
<accession>A0ABS5J2I4</accession>
<dbReference type="EMBL" id="JAGTXB010000008">
    <property type="protein sequence ID" value="MBS0029256.1"/>
    <property type="molecule type" value="Genomic_DNA"/>
</dbReference>
<keyword evidence="1" id="KW-1133">Transmembrane helix</keyword>
<reference evidence="2 3" key="1">
    <citation type="submission" date="2021-04" db="EMBL/GenBank/DDBJ databases">
        <title>Chitinophaga sp. nov., isolated from the rhizosphere soil.</title>
        <authorList>
            <person name="He S."/>
        </authorList>
    </citation>
    <scope>NUCLEOTIDE SEQUENCE [LARGE SCALE GENOMIC DNA]</scope>
    <source>
        <strain evidence="2 3">2R12</strain>
    </source>
</reference>
<evidence type="ECO:0000313" key="3">
    <source>
        <dbReference type="Proteomes" id="UP000676386"/>
    </source>
</evidence>
<gene>
    <name evidence="2" type="ORF">KE626_18175</name>
</gene>
<keyword evidence="1" id="KW-0812">Transmembrane</keyword>
<protein>
    <recommendedName>
        <fullName evidence="4">VanZ like family protein</fullName>
    </recommendedName>
</protein>
<name>A0ABS5J2I4_9BACT</name>
<dbReference type="Proteomes" id="UP000676386">
    <property type="component" value="Unassembled WGS sequence"/>
</dbReference>
<keyword evidence="3" id="KW-1185">Reference proteome</keyword>
<keyword evidence="1" id="KW-0472">Membrane</keyword>
<feature type="transmembrane region" description="Helical" evidence="1">
    <location>
        <begin position="157"/>
        <end position="180"/>
    </location>
</feature>
<sequence>MKRILIAAISGCVILFIWGAFSHLVLFIGAGFTPLPNEDTVIRTLQNTLPKQGLYFFPGKDFRRTTAGQESTFEKKFKTGPVGMVIYRPVGGNPLSLGKLGTQFTSNFITSLIISFIVSLLAASYWKRVFAVSLLAALACASVSTIYWNWYEFPTSFFLAQCIDQVVGCMLAGLAIAKIVPSAINRSNKNGR</sequence>
<evidence type="ECO:0008006" key="4">
    <source>
        <dbReference type="Google" id="ProtNLM"/>
    </source>
</evidence>
<feature type="transmembrane region" description="Helical" evidence="1">
    <location>
        <begin position="104"/>
        <end position="122"/>
    </location>
</feature>
<organism evidence="2 3">
    <name type="scientific">Chitinophaga hostae</name>
    <dbReference type="NCBI Taxonomy" id="2831022"/>
    <lineage>
        <taxon>Bacteria</taxon>
        <taxon>Pseudomonadati</taxon>
        <taxon>Bacteroidota</taxon>
        <taxon>Chitinophagia</taxon>
        <taxon>Chitinophagales</taxon>
        <taxon>Chitinophagaceae</taxon>
        <taxon>Chitinophaga</taxon>
    </lineage>
</organism>
<evidence type="ECO:0000256" key="1">
    <source>
        <dbReference type="SAM" id="Phobius"/>
    </source>
</evidence>
<proteinExistence type="predicted"/>
<feature type="transmembrane region" description="Helical" evidence="1">
    <location>
        <begin position="129"/>
        <end position="151"/>
    </location>
</feature>